<proteinExistence type="predicted"/>
<evidence type="ECO:0000256" key="2">
    <source>
        <dbReference type="ARBA" id="ARBA00022692"/>
    </source>
</evidence>
<comment type="subcellular location">
    <subcellularLocation>
        <location evidence="1">Membrane</location>
        <topology evidence="1">Multi-pass membrane protein</topology>
    </subcellularLocation>
</comment>
<keyword evidence="2 5" id="KW-0812">Transmembrane</keyword>
<gene>
    <name evidence="6" type="ORF">BJX67DRAFT_359028</name>
</gene>
<keyword evidence="7" id="KW-1185">Reference proteome</keyword>
<evidence type="ECO:0000256" key="1">
    <source>
        <dbReference type="ARBA" id="ARBA00004141"/>
    </source>
</evidence>
<evidence type="ECO:0000256" key="5">
    <source>
        <dbReference type="SAM" id="Phobius"/>
    </source>
</evidence>
<evidence type="ECO:0000313" key="7">
    <source>
        <dbReference type="Proteomes" id="UP001610432"/>
    </source>
</evidence>
<name>A0ABR4LL87_9EURO</name>
<feature type="transmembrane region" description="Helical" evidence="5">
    <location>
        <begin position="367"/>
        <end position="388"/>
    </location>
</feature>
<evidence type="ECO:0000256" key="3">
    <source>
        <dbReference type="ARBA" id="ARBA00022989"/>
    </source>
</evidence>
<dbReference type="Proteomes" id="UP001610432">
    <property type="component" value="Unassembled WGS sequence"/>
</dbReference>
<feature type="transmembrane region" description="Helical" evidence="5">
    <location>
        <begin position="331"/>
        <end position="355"/>
    </location>
</feature>
<dbReference type="Gene3D" id="1.20.58.340">
    <property type="entry name" value="Magnesium transport protein CorA, transmembrane region"/>
    <property type="match status" value="1"/>
</dbReference>
<protein>
    <submittedName>
        <fullName evidence="6">Uncharacterized protein</fullName>
    </submittedName>
</protein>
<dbReference type="GeneID" id="98144694"/>
<dbReference type="EMBL" id="JBFXLQ010000033">
    <property type="protein sequence ID" value="KAL2865226.1"/>
    <property type="molecule type" value="Genomic_DNA"/>
</dbReference>
<evidence type="ECO:0000313" key="6">
    <source>
        <dbReference type="EMBL" id="KAL2865226.1"/>
    </source>
</evidence>
<dbReference type="RefSeq" id="XP_070884205.1">
    <property type="nucleotide sequence ID" value="XM_071029622.1"/>
</dbReference>
<dbReference type="SUPFAM" id="SSF144083">
    <property type="entry name" value="Magnesium transport protein CorA, transmembrane region"/>
    <property type="match status" value="1"/>
</dbReference>
<dbReference type="InterPro" id="IPR045863">
    <property type="entry name" value="CorA_TM1_TM2"/>
</dbReference>
<accession>A0ABR4LL87</accession>
<sequence length="393" mass="45081">MVTDGISCKSCPTLSILLWKPGNNWRGCRAKPEQLLVKSQGRSPDIIPEDIQVYIILASAKKIRACHRCQHSLTDAFCMPTSWWSEYLKNSNGYFGCEATRESGSYTGFNTWAFFETKIVDNDAHYRWSKINIFTRWLCATGQTGVLVFDSDDFSPPLISAKDLGTAQWNDPFWIYIHIMEDIARLNDLAVWAIRNNVRSIETQQRPLGKPQPDYRRLHDIARHAVHVTEAVDVCLQTLGHILKQHECYVCPSHTNICDKKVTQEVWQDVHTRLEFFQTYIGSLHYRSISNEKRLQNEIQLAFNTVSQHDAAVTVEISRAARSDSAAMKTLAFVALTFLPPTFLCAVFSMSFFNYSADSDWQVSGKIWIYWIFAIPTTIATALLWLFWSKIFP</sequence>
<comment type="caution">
    <text evidence="6">The sequence shown here is derived from an EMBL/GenBank/DDBJ whole genome shotgun (WGS) entry which is preliminary data.</text>
</comment>
<organism evidence="6 7">
    <name type="scientific">Aspergillus lucknowensis</name>
    <dbReference type="NCBI Taxonomy" id="176173"/>
    <lineage>
        <taxon>Eukaryota</taxon>
        <taxon>Fungi</taxon>
        <taxon>Dikarya</taxon>
        <taxon>Ascomycota</taxon>
        <taxon>Pezizomycotina</taxon>
        <taxon>Eurotiomycetes</taxon>
        <taxon>Eurotiomycetidae</taxon>
        <taxon>Eurotiales</taxon>
        <taxon>Aspergillaceae</taxon>
        <taxon>Aspergillus</taxon>
        <taxon>Aspergillus subgen. Nidulantes</taxon>
    </lineage>
</organism>
<keyword evidence="3 5" id="KW-1133">Transmembrane helix</keyword>
<reference evidence="6 7" key="1">
    <citation type="submission" date="2024-07" db="EMBL/GenBank/DDBJ databases">
        <title>Section-level genome sequencing and comparative genomics of Aspergillus sections Usti and Cavernicolus.</title>
        <authorList>
            <consortium name="Lawrence Berkeley National Laboratory"/>
            <person name="Nybo J.L."/>
            <person name="Vesth T.C."/>
            <person name="Theobald S."/>
            <person name="Frisvad J.C."/>
            <person name="Larsen T.O."/>
            <person name="Kjaerboelling I."/>
            <person name="Rothschild-Mancinelli K."/>
            <person name="Lyhne E.K."/>
            <person name="Kogle M.E."/>
            <person name="Barry K."/>
            <person name="Clum A."/>
            <person name="Na H."/>
            <person name="Ledsgaard L."/>
            <person name="Lin J."/>
            <person name="Lipzen A."/>
            <person name="Kuo A."/>
            <person name="Riley R."/>
            <person name="Mondo S."/>
            <person name="Labutti K."/>
            <person name="Haridas S."/>
            <person name="Pangalinan J."/>
            <person name="Salamov A.A."/>
            <person name="Simmons B.A."/>
            <person name="Magnuson J.K."/>
            <person name="Chen J."/>
            <person name="Drula E."/>
            <person name="Henrissat B."/>
            <person name="Wiebenga A."/>
            <person name="Lubbers R.J."/>
            <person name="Gomes A.C."/>
            <person name="Macurrencykelacurrency M.R."/>
            <person name="Stajich J."/>
            <person name="Grigoriev I.V."/>
            <person name="Mortensen U.H."/>
            <person name="De Vries R.P."/>
            <person name="Baker S.E."/>
            <person name="Andersen M.R."/>
        </authorList>
    </citation>
    <scope>NUCLEOTIDE SEQUENCE [LARGE SCALE GENOMIC DNA]</scope>
    <source>
        <strain evidence="6 7">CBS 449.75</strain>
    </source>
</reference>
<keyword evidence="4 5" id="KW-0472">Membrane</keyword>
<evidence type="ECO:0000256" key="4">
    <source>
        <dbReference type="ARBA" id="ARBA00023136"/>
    </source>
</evidence>